<dbReference type="RefSeq" id="XP_066628034.1">
    <property type="nucleotide sequence ID" value="XM_066781751.1"/>
</dbReference>
<keyword evidence="2" id="KW-1185">Reference proteome</keyword>
<name>A0ABR3BYC1_9PEZI</name>
<organism evidence="1 2">
    <name type="scientific">Diplodia seriata</name>
    <dbReference type="NCBI Taxonomy" id="420778"/>
    <lineage>
        <taxon>Eukaryota</taxon>
        <taxon>Fungi</taxon>
        <taxon>Dikarya</taxon>
        <taxon>Ascomycota</taxon>
        <taxon>Pezizomycotina</taxon>
        <taxon>Dothideomycetes</taxon>
        <taxon>Dothideomycetes incertae sedis</taxon>
        <taxon>Botryosphaeriales</taxon>
        <taxon>Botryosphaeriaceae</taxon>
        <taxon>Diplodia</taxon>
    </lineage>
</organism>
<reference evidence="1 2" key="1">
    <citation type="submission" date="2024-02" db="EMBL/GenBank/DDBJ databases">
        <title>De novo assembly and annotation of 12 fungi associated with fruit tree decline syndrome in Ontario, Canada.</title>
        <authorList>
            <person name="Sulman M."/>
            <person name="Ellouze W."/>
            <person name="Ilyukhin E."/>
        </authorList>
    </citation>
    <scope>NUCLEOTIDE SEQUENCE [LARGE SCALE GENOMIC DNA]</scope>
    <source>
        <strain evidence="1 2">FDS-637</strain>
    </source>
</reference>
<dbReference type="Proteomes" id="UP001430584">
    <property type="component" value="Unassembled WGS sequence"/>
</dbReference>
<accession>A0ABR3BYC1</accession>
<protein>
    <submittedName>
        <fullName evidence="1">Protoplasts-secreted</fullName>
    </submittedName>
</protein>
<dbReference type="GeneID" id="92014454"/>
<dbReference type="EMBL" id="JAJVCZ030000012">
    <property type="protein sequence ID" value="KAL0253390.1"/>
    <property type="molecule type" value="Genomic_DNA"/>
</dbReference>
<evidence type="ECO:0000313" key="1">
    <source>
        <dbReference type="EMBL" id="KAL0253390.1"/>
    </source>
</evidence>
<evidence type="ECO:0000313" key="2">
    <source>
        <dbReference type="Proteomes" id="UP001430584"/>
    </source>
</evidence>
<sequence>MADLCPVEASASTSTSKHGASAQGTACSASVTTIRNAADATPLADCTTFTGNIEIPGVATGDIALDGIQTLQGYLLADSSEGLNSLSADSLEVVEGYMYLEELGNLESLNMPKLTTVGQQLRLIKLPALSKLGFDSTVSNCSSFVVSDTGLVTLEGIDPGGTTNGFNATYNEDLDNITMSVKSTTASDSSRIIINNNAPGLQVSFPNLSTAQRIDIENATGVSLPQLTDAYELVLIGNAFTEYSAPQLESVGNDVLGILIQNNQGLTDLDFPALVRCGGLTVQNNARMEDLVLPKLQTSPQGVVLQGNLAK</sequence>
<gene>
    <name evidence="1" type="primary">PST1_1</name>
    <name evidence="1" type="ORF">SLS55_010369</name>
</gene>
<dbReference type="SUPFAM" id="SSF52058">
    <property type="entry name" value="L domain-like"/>
    <property type="match status" value="1"/>
</dbReference>
<dbReference type="Gene3D" id="3.80.20.20">
    <property type="entry name" value="Receptor L-domain"/>
    <property type="match status" value="1"/>
</dbReference>
<proteinExistence type="predicted"/>
<dbReference type="InterPro" id="IPR036941">
    <property type="entry name" value="Rcpt_L-dom_sf"/>
</dbReference>
<comment type="caution">
    <text evidence="1">The sequence shown here is derived from an EMBL/GenBank/DDBJ whole genome shotgun (WGS) entry which is preliminary data.</text>
</comment>